<comment type="caution">
    <text evidence="4">The sequence shown here is derived from an EMBL/GenBank/DDBJ whole genome shotgun (WGS) entry which is preliminary data.</text>
</comment>
<dbReference type="AlphaFoldDB" id="A0A090W8H4"/>
<dbReference type="SUPFAM" id="SSF49452">
    <property type="entry name" value="Starch-binding domain-like"/>
    <property type="match status" value="1"/>
</dbReference>
<dbReference type="Pfam" id="PF17116">
    <property type="entry name" value="T9SS_plug_1st"/>
    <property type="match status" value="1"/>
</dbReference>
<feature type="signal peptide" evidence="1">
    <location>
        <begin position="1"/>
        <end position="23"/>
    </location>
</feature>
<dbReference type="STRING" id="504487.JCM19538_2694"/>
<dbReference type="GO" id="GO:0030246">
    <property type="term" value="F:carbohydrate binding"/>
    <property type="evidence" value="ECO:0007669"/>
    <property type="project" value="InterPro"/>
</dbReference>
<dbReference type="EMBL" id="BBNS01000015">
    <property type="protein sequence ID" value="GAL71769.1"/>
    <property type="molecule type" value="Genomic_DNA"/>
</dbReference>
<evidence type="ECO:0000313" key="5">
    <source>
        <dbReference type="Proteomes" id="UP000029641"/>
    </source>
</evidence>
<dbReference type="InterPro" id="IPR031345">
    <property type="entry name" value="T9SS_Plug_N"/>
</dbReference>
<dbReference type="EMBL" id="BBNR01000016">
    <property type="protein sequence ID" value="GAL68082.1"/>
    <property type="molecule type" value="Genomic_DNA"/>
</dbReference>
<dbReference type="Proteomes" id="UP000029646">
    <property type="component" value="Unassembled WGS sequence"/>
</dbReference>
<proteinExistence type="predicted"/>
<keyword evidence="1" id="KW-0732">Signal</keyword>
<sequence>MNYMRCKYTFFVGVLFLCFNLKAQVSEVNPPDYIKTITFKSENSDLGELPIIRLGETFYLEFDALVTNEPDFYYKIEHYDYDWTESILVRTEFLLGVDNFRIQDYRNSFNTFQLYSHYSLSIPNPQTRALTVSGNYLISIFDRDDQLVFSRKLMVYEDIVTPGISIKRSRNVQTIDEMQTVDIEINTNSQINNPLQTINTVIIQNRNLNTAIKNIKPQYTIGNKLIYRYVDKTAFYGGNEYLFFETKDVRAASMGVEFIKLEDIYHSYLFTNRSRANLPYTYNPDINGQFKITAIDREDVSVEADYVEVHFSLAYPELLNGERIYVYGNYNNYALDDYNKMVYYPEGKIYKTHFKLKQGFYNYKYVVLNADGTLDEGRISGNFWQTENNYKVLVYYRDLGARYDRIIGFNEVSSTNITN</sequence>
<organism evidence="4 6">
    <name type="scientific">Jejuia pallidilutea</name>
    <dbReference type="NCBI Taxonomy" id="504487"/>
    <lineage>
        <taxon>Bacteria</taxon>
        <taxon>Pseudomonadati</taxon>
        <taxon>Bacteroidota</taxon>
        <taxon>Flavobacteriia</taxon>
        <taxon>Flavobacteriales</taxon>
        <taxon>Flavobacteriaceae</taxon>
        <taxon>Jejuia</taxon>
    </lineage>
</organism>
<evidence type="ECO:0000313" key="4">
    <source>
        <dbReference type="EMBL" id="GAL71769.1"/>
    </source>
</evidence>
<dbReference type="eggNOG" id="ENOG502Z7QJ">
    <property type="taxonomic scope" value="Bacteria"/>
</dbReference>
<dbReference type="InterPro" id="IPR013783">
    <property type="entry name" value="Ig-like_fold"/>
</dbReference>
<evidence type="ECO:0000256" key="1">
    <source>
        <dbReference type="SAM" id="SignalP"/>
    </source>
</evidence>
<name>A0A090W8H4_9FLAO</name>
<dbReference type="Proteomes" id="UP000029641">
    <property type="component" value="Unassembled WGS sequence"/>
</dbReference>
<reference evidence="5 6" key="1">
    <citation type="journal article" date="2014" name="Genome Announc.">
        <title>Draft Genome Sequence of Marine Flavobacterium Jejuia pallidilutea Strain 11shimoA1 and Pigmentation Mutants.</title>
        <authorList>
            <person name="Takatani N."/>
            <person name="Nakanishi M."/>
            <person name="Meirelles P."/>
            <person name="Mino S."/>
            <person name="Suda W."/>
            <person name="Oshima K."/>
            <person name="Hattori M."/>
            <person name="Ohkuma M."/>
            <person name="Hosokawa M."/>
            <person name="Miyashita K."/>
            <person name="Thompson F.L."/>
            <person name="Niwa A."/>
            <person name="Sawabe T."/>
            <person name="Sawabe T."/>
        </authorList>
    </citation>
    <scope>NUCLEOTIDE SEQUENCE [LARGE SCALE GENOMIC DNA]</scope>
    <source>
        <strain evidence="3 5">JCM 19301</strain>
        <strain evidence="4">JCM 19302</strain>
        <strain evidence="6">JCM19302</strain>
    </source>
</reference>
<gene>
    <name evidence="3" type="ORF">JCM19301_1179</name>
    <name evidence="4" type="ORF">JCM19302_1919</name>
</gene>
<protein>
    <recommendedName>
        <fullName evidence="2">Type 9 secretion system plug protein N-terminal domain-containing protein</fullName>
    </recommendedName>
</protein>
<dbReference type="InterPro" id="IPR013784">
    <property type="entry name" value="Carb-bd-like_fold"/>
</dbReference>
<feature type="domain" description="Type 9 secretion system plug protein N-terminal" evidence="2">
    <location>
        <begin position="34"/>
        <end position="157"/>
    </location>
</feature>
<dbReference type="Gene3D" id="2.60.40.10">
    <property type="entry name" value="Immunoglobulins"/>
    <property type="match status" value="1"/>
</dbReference>
<evidence type="ECO:0000313" key="6">
    <source>
        <dbReference type="Proteomes" id="UP000029646"/>
    </source>
</evidence>
<feature type="chain" id="PRO_5007383056" description="Type 9 secretion system plug protein N-terminal domain-containing protein" evidence="1">
    <location>
        <begin position="24"/>
        <end position="419"/>
    </location>
</feature>
<evidence type="ECO:0000259" key="2">
    <source>
        <dbReference type="Pfam" id="PF17116"/>
    </source>
</evidence>
<accession>A0A090W8H4</accession>
<evidence type="ECO:0000313" key="3">
    <source>
        <dbReference type="EMBL" id="GAL68082.1"/>
    </source>
</evidence>